<sequence>MGILTLLATGLVLLWFGSAGFLYYRLRHPVRRGRGWALVHDVPADPEALGMEGEAITLRFRRGTETRGWVLRGDKPDLPLVLMTHGFGDCRVHMLNLAVFYVPHASAVVVYDVAAHGDSTDRALTFAMREPFDVSEIIEQLPESMTARGVVLAGCSMGGVISVRAALLPRVRARLRGVVLDGPYRLWWEPIHGLLRWAGYPAGMLMAPVRMLRPIIWPGVNDIETVRDAARVEVPLMVLHGELDPVCPVASGRQIAGAAPRGRIVTFAEGHHLDLAAIDPDRYDASLRDFFATLEE</sequence>
<dbReference type="InterPro" id="IPR000073">
    <property type="entry name" value="AB_hydrolase_1"/>
</dbReference>
<keyword evidence="2" id="KW-0378">Hydrolase</keyword>
<dbReference type="PANTHER" id="PTHR43358:SF4">
    <property type="entry name" value="ALPHA_BETA HYDROLASE FOLD-1 DOMAIN-CONTAINING PROTEIN"/>
    <property type="match status" value="1"/>
</dbReference>
<evidence type="ECO:0000313" key="2">
    <source>
        <dbReference type="EMBL" id="QDU72395.1"/>
    </source>
</evidence>
<dbReference type="GO" id="GO:0016787">
    <property type="term" value="F:hydrolase activity"/>
    <property type="evidence" value="ECO:0007669"/>
    <property type="project" value="UniProtKB-KW"/>
</dbReference>
<gene>
    <name evidence="2" type="ORF">Pan265_22600</name>
</gene>
<organism evidence="2 3">
    <name type="scientific">Mucisphaera calidilacus</name>
    <dbReference type="NCBI Taxonomy" id="2527982"/>
    <lineage>
        <taxon>Bacteria</taxon>
        <taxon>Pseudomonadati</taxon>
        <taxon>Planctomycetota</taxon>
        <taxon>Phycisphaerae</taxon>
        <taxon>Phycisphaerales</taxon>
        <taxon>Phycisphaeraceae</taxon>
        <taxon>Mucisphaera</taxon>
    </lineage>
</organism>
<dbReference type="Proteomes" id="UP000320386">
    <property type="component" value="Chromosome"/>
</dbReference>
<dbReference type="InterPro" id="IPR052920">
    <property type="entry name" value="DNA-binding_regulatory"/>
</dbReference>
<reference evidence="2 3" key="1">
    <citation type="submission" date="2019-02" db="EMBL/GenBank/DDBJ databases">
        <title>Deep-cultivation of Planctomycetes and their phenomic and genomic characterization uncovers novel biology.</title>
        <authorList>
            <person name="Wiegand S."/>
            <person name="Jogler M."/>
            <person name="Boedeker C."/>
            <person name="Pinto D."/>
            <person name="Vollmers J."/>
            <person name="Rivas-Marin E."/>
            <person name="Kohn T."/>
            <person name="Peeters S.H."/>
            <person name="Heuer A."/>
            <person name="Rast P."/>
            <person name="Oberbeckmann S."/>
            <person name="Bunk B."/>
            <person name="Jeske O."/>
            <person name="Meyerdierks A."/>
            <person name="Storesund J.E."/>
            <person name="Kallscheuer N."/>
            <person name="Luecker S."/>
            <person name="Lage O.M."/>
            <person name="Pohl T."/>
            <person name="Merkel B.J."/>
            <person name="Hornburger P."/>
            <person name="Mueller R.-W."/>
            <person name="Bruemmer F."/>
            <person name="Labrenz M."/>
            <person name="Spormann A.M."/>
            <person name="Op den Camp H."/>
            <person name="Overmann J."/>
            <person name="Amann R."/>
            <person name="Jetten M.S.M."/>
            <person name="Mascher T."/>
            <person name="Medema M.H."/>
            <person name="Devos D.P."/>
            <person name="Kaster A.-K."/>
            <person name="Ovreas L."/>
            <person name="Rohde M."/>
            <person name="Galperin M.Y."/>
            <person name="Jogler C."/>
        </authorList>
    </citation>
    <scope>NUCLEOTIDE SEQUENCE [LARGE SCALE GENOMIC DNA]</scope>
    <source>
        <strain evidence="2 3">Pan265</strain>
    </source>
</reference>
<dbReference type="PANTHER" id="PTHR43358">
    <property type="entry name" value="ALPHA/BETA-HYDROLASE"/>
    <property type="match status" value="1"/>
</dbReference>
<keyword evidence="3" id="KW-1185">Reference proteome</keyword>
<dbReference type="Gene3D" id="3.40.50.1820">
    <property type="entry name" value="alpha/beta hydrolase"/>
    <property type="match status" value="1"/>
</dbReference>
<name>A0A518BZJ9_9BACT</name>
<evidence type="ECO:0000259" key="1">
    <source>
        <dbReference type="Pfam" id="PF12697"/>
    </source>
</evidence>
<dbReference type="EMBL" id="CP036280">
    <property type="protein sequence ID" value="QDU72395.1"/>
    <property type="molecule type" value="Genomic_DNA"/>
</dbReference>
<accession>A0A518BZJ9</accession>
<protein>
    <submittedName>
        <fullName evidence="2">Alpha/beta hydrolase family protein</fullName>
    </submittedName>
</protein>
<dbReference type="KEGG" id="mcad:Pan265_22600"/>
<dbReference type="OrthoDB" id="9777090at2"/>
<dbReference type="RefSeq" id="WP_145446566.1">
    <property type="nucleotide sequence ID" value="NZ_CP036280.1"/>
</dbReference>
<dbReference type="AlphaFoldDB" id="A0A518BZJ9"/>
<feature type="domain" description="AB hydrolase-1" evidence="1">
    <location>
        <begin position="81"/>
        <end position="282"/>
    </location>
</feature>
<dbReference type="Pfam" id="PF12697">
    <property type="entry name" value="Abhydrolase_6"/>
    <property type="match status" value="1"/>
</dbReference>
<dbReference type="SUPFAM" id="SSF53474">
    <property type="entry name" value="alpha/beta-Hydrolases"/>
    <property type="match status" value="1"/>
</dbReference>
<dbReference type="InterPro" id="IPR029058">
    <property type="entry name" value="AB_hydrolase_fold"/>
</dbReference>
<proteinExistence type="predicted"/>
<evidence type="ECO:0000313" key="3">
    <source>
        <dbReference type="Proteomes" id="UP000320386"/>
    </source>
</evidence>